<evidence type="ECO:0000313" key="1">
    <source>
        <dbReference type="EMBL" id="CDW34318.1"/>
    </source>
</evidence>
<proteinExistence type="predicted"/>
<reference evidence="1" key="1">
    <citation type="submission" date="2014-05" db="EMBL/GenBank/DDBJ databases">
        <authorList>
            <person name="Chronopoulou M."/>
        </authorList>
    </citation>
    <scope>NUCLEOTIDE SEQUENCE</scope>
    <source>
        <tissue evidence="1">Whole organism</tissue>
    </source>
</reference>
<dbReference type="AlphaFoldDB" id="A0A0K2U7U8"/>
<feature type="non-terminal residue" evidence="1">
    <location>
        <position position="1"/>
    </location>
</feature>
<sequence length="40" mass="4521">NFQIKNKINSNSKVGHNYNRTIGVIPIIFYWPGTGPLESC</sequence>
<accession>A0A0K2U7U8</accession>
<organism evidence="1">
    <name type="scientific">Lepeophtheirus salmonis</name>
    <name type="common">Salmon louse</name>
    <name type="synonym">Caligus salmonis</name>
    <dbReference type="NCBI Taxonomy" id="72036"/>
    <lineage>
        <taxon>Eukaryota</taxon>
        <taxon>Metazoa</taxon>
        <taxon>Ecdysozoa</taxon>
        <taxon>Arthropoda</taxon>
        <taxon>Crustacea</taxon>
        <taxon>Multicrustacea</taxon>
        <taxon>Hexanauplia</taxon>
        <taxon>Copepoda</taxon>
        <taxon>Siphonostomatoida</taxon>
        <taxon>Caligidae</taxon>
        <taxon>Lepeophtheirus</taxon>
    </lineage>
</organism>
<name>A0A0K2U7U8_LEPSM</name>
<dbReference type="EMBL" id="HACA01016957">
    <property type="protein sequence ID" value="CDW34318.1"/>
    <property type="molecule type" value="Transcribed_RNA"/>
</dbReference>
<protein>
    <submittedName>
        <fullName evidence="1">Uncharacterized protein</fullName>
    </submittedName>
</protein>